<dbReference type="EMBL" id="MN740990">
    <property type="protein sequence ID" value="QHU21521.1"/>
    <property type="molecule type" value="Genomic_DNA"/>
</dbReference>
<organism evidence="1">
    <name type="scientific">viral metagenome</name>
    <dbReference type="NCBI Taxonomy" id="1070528"/>
    <lineage>
        <taxon>unclassified sequences</taxon>
        <taxon>metagenomes</taxon>
        <taxon>organismal metagenomes</taxon>
    </lineage>
</organism>
<protein>
    <submittedName>
        <fullName evidence="1">Uncharacterized protein</fullName>
    </submittedName>
</protein>
<sequence length="84" mass="9886">MSGEIKNMEINIAVNDKNINIDTITFQKMLFLYNSINDGWTIKKREDSYIFIKNHEGKKEILQDSYLMSFMKSNLDINKIFSSN</sequence>
<name>A0A6C0KW86_9ZZZZ</name>
<dbReference type="AlphaFoldDB" id="A0A6C0KW86"/>
<accession>A0A6C0KW86</accession>
<proteinExistence type="predicted"/>
<evidence type="ECO:0000313" key="1">
    <source>
        <dbReference type="EMBL" id="QHU21521.1"/>
    </source>
</evidence>
<reference evidence="1" key="1">
    <citation type="journal article" date="2020" name="Nature">
        <title>Giant virus diversity and host interactions through global metagenomics.</title>
        <authorList>
            <person name="Schulz F."/>
            <person name="Roux S."/>
            <person name="Paez-Espino D."/>
            <person name="Jungbluth S."/>
            <person name="Walsh D.A."/>
            <person name="Denef V.J."/>
            <person name="McMahon K.D."/>
            <person name="Konstantinidis K.T."/>
            <person name="Eloe-Fadrosh E.A."/>
            <person name="Kyrpides N.C."/>
            <person name="Woyke T."/>
        </authorList>
    </citation>
    <scope>NUCLEOTIDE SEQUENCE</scope>
    <source>
        <strain evidence="1">GVMAG-S-3300013094-109</strain>
    </source>
</reference>